<evidence type="ECO:0000259" key="6">
    <source>
        <dbReference type="Pfam" id="PF01880"/>
    </source>
</evidence>
<evidence type="ECO:0000256" key="3">
    <source>
        <dbReference type="ARBA" id="ARBA00022723"/>
    </source>
</evidence>
<evidence type="ECO:0000313" key="8">
    <source>
        <dbReference type="Proteomes" id="UP000005396"/>
    </source>
</evidence>
<name>A8RRW4_ENTBW</name>
<dbReference type="InterPro" id="IPR051233">
    <property type="entry name" value="Desulfoferrodoxin_SOR"/>
</dbReference>
<dbReference type="EMBL" id="ABCC02000029">
    <property type="protein sequence ID" value="EDP16352.1"/>
    <property type="molecule type" value="Genomic_DNA"/>
</dbReference>
<dbReference type="Proteomes" id="UP000005396">
    <property type="component" value="Unassembled WGS sequence"/>
</dbReference>
<dbReference type="NCBIfam" id="TIGR00332">
    <property type="entry name" value="neela_ferrous"/>
    <property type="match status" value="1"/>
</dbReference>
<keyword evidence="4" id="KW-0249">Electron transport</keyword>
<sequence length="139" mass="15685">MIDWIQTIHKKRRYNMKFYICNHCGNIIAYVKSSGVPVVCCGEKMQELVPNTTDAAVEKHVPVIQIDGSKVTVTVGSAEHPMIPEHYIQWIALATRQGNQRKELQPGQKPQAEFMLCEGDEAEAAYAYCNLHGLWKAEP</sequence>
<keyword evidence="5" id="KW-0408">Iron</keyword>
<dbReference type="Pfam" id="PF01880">
    <property type="entry name" value="Desulfoferrodox"/>
    <property type="match status" value="1"/>
</dbReference>
<feature type="domain" description="Desulfoferrodoxin ferrous iron-binding" evidence="6">
    <location>
        <begin position="53"/>
        <end position="137"/>
    </location>
</feature>
<accession>A8RRW4</accession>
<keyword evidence="2" id="KW-0813">Transport</keyword>
<dbReference type="HOGENOM" id="CLU_118960_1_0_9"/>
<evidence type="ECO:0000256" key="2">
    <source>
        <dbReference type="ARBA" id="ARBA00022448"/>
    </source>
</evidence>
<dbReference type="PANTHER" id="PTHR36541:SF1">
    <property type="entry name" value="SUPEROXIDE REDUCTASE-RELATED"/>
    <property type="match status" value="1"/>
</dbReference>
<reference evidence="7 8" key="2">
    <citation type="submission" date="2007-09" db="EMBL/GenBank/DDBJ databases">
        <title>Draft genome sequence of Clostridium bolteae (ATCC BAA-613).</title>
        <authorList>
            <person name="Sudarsanam P."/>
            <person name="Ley R."/>
            <person name="Guruge J."/>
            <person name="Turnbaugh P.J."/>
            <person name="Mahowald M."/>
            <person name="Liep D."/>
            <person name="Gordon J."/>
        </authorList>
    </citation>
    <scope>NUCLEOTIDE SEQUENCE [LARGE SCALE GENOMIC DNA]</scope>
    <source>
        <strain evidence="8">ATCC BAA-613 / DSM 15670 / CCUG 46953 / JCM 12243 / WAL 16351</strain>
    </source>
</reference>
<evidence type="ECO:0000256" key="1">
    <source>
        <dbReference type="ARBA" id="ARBA00005941"/>
    </source>
</evidence>
<comment type="similarity">
    <text evidence="1">Belongs to the desulfoferrodoxin family.</text>
</comment>
<evidence type="ECO:0000256" key="5">
    <source>
        <dbReference type="ARBA" id="ARBA00023004"/>
    </source>
</evidence>
<dbReference type="SUPFAM" id="SSF57802">
    <property type="entry name" value="Rubredoxin-like"/>
    <property type="match status" value="1"/>
</dbReference>
<protein>
    <recommendedName>
        <fullName evidence="6">Desulfoferrodoxin ferrous iron-binding domain-containing protein</fullName>
    </recommendedName>
</protein>
<dbReference type="eggNOG" id="COG2033">
    <property type="taxonomic scope" value="Bacteria"/>
</dbReference>
<organism evidence="7 8">
    <name type="scientific">Enterocloster bolteae (strain ATCC BAA-613 / DSM 15670 / CCUG 46953 / JCM 12243 / WAL 16351)</name>
    <name type="common">Clostridium bolteae</name>
    <dbReference type="NCBI Taxonomy" id="411902"/>
    <lineage>
        <taxon>Bacteria</taxon>
        <taxon>Bacillati</taxon>
        <taxon>Bacillota</taxon>
        <taxon>Clostridia</taxon>
        <taxon>Lachnospirales</taxon>
        <taxon>Lachnospiraceae</taxon>
        <taxon>Enterocloster</taxon>
    </lineage>
</organism>
<evidence type="ECO:0000313" key="7">
    <source>
        <dbReference type="EMBL" id="EDP16352.1"/>
    </source>
</evidence>
<evidence type="ECO:0000256" key="4">
    <source>
        <dbReference type="ARBA" id="ARBA00022982"/>
    </source>
</evidence>
<reference evidence="7 8" key="1">
    <citation type="submission" date="2007-08" db="EMBL/GenBank/DDBJ databases">
        <authorList>
            <person name="Fulton L."/>
            <person name="Clifton S."/>
            <person name="Fulton B."/>
            <person name="Xu J."/>
            <person name="Minx P."/>
            <person name="Pepin K.H."/>
            <person name="Johnson M."/>
            <person name="Thiruvilangam P."/>
            <person name="Bhonagiri V."/>
            <person name="Nash W.E."/>
            <person name="Mardis E.R."/>
            <person name="Wilson R.K."/>
        </authorList>
    </citation>
    <scope>NUCLEOTIDE SEQUENCE [LARGE SCALE GENOMIC DNA]</scope>
    <source>
        <strain evidence="8">ATCC BAA-613 / DSM 15670 / CCUG 46953 / JCM 12243 / WAL 16351</strain>
    </source>
</reference>
<dbReference type="InterPro" id="IPR036073">
    <property type="entry name" value="Desulfoferrodoxin_Fe-bd_dom_sf"/>
</dbReference>
<comment type="caution">
    <text evidence="7">The sequence shown here is derived from an EMBL/GenBank/DDBJ whole genome shotgun (WGS) entry which is preliminary data.</text>
</comment>
<gene>
    <name evidence="7" type="ORF">CLOBOL_03116</name>
</gene>
<dbReference type="AlphaFoldDB" id="A8RRW4"/>
<dbReference type="InterPro" id="IPR002742">
    <property type="entry name" value="Desulfoferrodoxin_Fe-bd_dom"/>
</dbReference>
<dbReference type="SUPFAM" id="SSF49367">
    <property type="entry name" value="Superoxide reductase-like"/>
    <property type="match status" value="1"/>
</dbReference>
<dbReference type="Gene3D" id="2.60.40.730">
    <property type="entry name" value="SOR catalytic domain"/>
    <property type="match status" value="1"/>
</dbReference>
<dbReference type="GO" id="GO:0005506">
    <property type="term" value="F:iron ion binding"/>
    <property type="evidence" value="ECO:0007669"/>
    <property type="project" value="InterPro"/>
</dbReference>
<proteinExistence type="inferred from homology"/>
<dbReference type="GO" id="GO:0050605">
    <property type="term" value="F:superoxide reductase activity"/>
    <property type="evidence" value="ECO:0007669"/>
    <property type="project" value="UniProtKB-EC"/>
</dbReference>
<dbReference type="PaxDb" id="411902-CLOBOL_03116"/>
<keyword evidence="3" id="KW-0479">Metal-binding</keyword>
<dbReference type="PANTHER" id="PTHR36541">
    <property type="entry name" value="SUPEROXIDE REDUCTASE-RELATED"/>
    <property type="match status" value="1"/>
</dbReference>